<dbReference type="GO" id="GO:0005886">
    <property type="term" value="C:plasma membrane"/>
    <property type="evidence" value="ECO:0007669"/>
    <property type="project" value="UniProtKB-SubCell"/>
</dbReference>
<dbReference type="AlphaFoldDB" id="A0A940DQE0"/>
<keyword evidence="5 7" id="KW-1133">Transmembrane helix</keyword>
<feature type="transmembrane region" description="Helical" evidence="7">
    <location>
        <begin position="173"/>
        <end position="192"/>
    </location>
</feature>
<keyword evidence="2" id="KW-0813">Transport</keyword>
<feature type="transmembrane region" description="Helical" evidence="7">
    <location>
        <begin position="321"/>
        <end position="340"/>
    </location>
</feature>
<dbReference type="PANTHER" id="PTHR23522:SF4">
    <property type="entry name" value="NUCLEOSIDE PERMEASE NUPG-RELATED"/>
    <property type="match status" value="1"/>
</dbReference>
<proteinExistence type="predicted"/>
<dbReference type="Gene3D" id="1.20.1250.20">
    <property type="entry name" value="MFS general substrate transporter like domains"/>
    <property type="match status" value="2"/>
</dbReference>
<evidence type="ECO:0000313" key="9">
    <source>
        <dbReference type="EMBL" id="MBO8483207.1"/>
    </source>
</evidence>
<comment type="subcellular location">
    <subcellularLocation>
        <location evidence="1">Cell membrane</location>
        <topology evidence="1">Multi-pass membrane protein</topology>
    </subcellularLocation>
</comment>
<dbReference type="InterPro" id="IPR020846">
    <property type="entry name" value="MFS_dom"/>
</dbReference>
<evidence type="ECO:0000313" key="10">
    <source>
        <dbReference type="Proteomes" id="UP000725002"/>
    </source>
</evidence>
<feature type="transmembrane region" description="Helical" evidence="7">
    <location>
        <begin position="361"/>
        <end position="382"/>
    </location>
</feature>
<name>A0A940DQE0_9BACT</name>
<sequence length="433" mass="47389">MRNKSVRIRLVVMSFLQFAVWGAYLTSMGNYLGKAGLADHIGWFYSMQGIVSIFMPAIIGIIADKFIPAQKVLSICHGIAGLAMLAAGYYCMSAGSDVGFGALFSLYGVSVAFYMPTIALSNSVAYNILESNGYDTVKDFPPIRVFGTVGFICSMLFVNFMRDSDGVQFQSTYWQFVTSGVLGLVLMVYAMTLQNCPVKASKEHKSLAEALGLKAFTLFKDRQMAVFFIFSMLLGVALQITNGYANPFITSFKAMPEYAGTFGAENANALISISQVSETLGILLIPVCLRKLGIKKVMLIAMLAWFFRFGLFGAGNPGPGVWMFILSMIVYGVAFDFFNISGSLYVNERTTEDIRSSAQGLFMLMTNGIGASIGMIGAQAVVNHFTHASEVDGVFYTVGDWSAAWYVFAVYALVVAILFAIFFKDPKRTTQYN</sequence>
<dbReference type="InterPro" id="IPR004740">
    <property type="entry name" value="Nuc_H_symport"/>
</dbReference>
<dbReference type="GO" id="GO:0015213">
    <property type="term" value="F:uridine transmembrane transporter activity"/>
    <property type="evidence" value="ECO:0007669"/>
    <property type="project" value="TreeGrafter"/>
</dbReference>
<evidence type="ECO:0000256" key="1">
    <source>
        <dbReference type="ARBA" id="ARBA00004651"/>
    </source>
</evidence>
<dbReference type="PANTHER" id="PTHR23522">
    <property type="entry name" value="BLL5896 PROTEIN"/>
    <property type="match status" value="1"/>
</dbReference>
<reference evidence="9" key="1">
    <citation type="submission" date="2020-10" db="EMBL/GenBank/DDBJ databases">
        <authorList>
            <person name="Gilroy R."/>
        </authorList>
    </citation>
    <scope>NUCLEOTIDE SEQUENCE</scope>
    <source>
        <strain evidence="9">G3-8215</strain>
    </source>
</reference>
<reference evidence="9" key="2">
    <citation type="journal article" date="2021" name="PeerJ">
        <title>Extensive microbial diversity within the chicken gut microbiome revealed by metagenomics and culture.</title>
        <authorList>
            <person name="Gilroy R."/>
            <person name="Ravi A."/>
            <person name="Getino M."/>
            <person name="Pursley I."/>
            <person name="Horton D.L."/>
            <person name="Alikhan N.F."/>
            <person name="Baker D."/>
            <person name="Gharbi K."/>
            <person name="Hall N."/>
            <person name="Watson M."/>
            <person name="Adriaenssens E.M."/>
            <person name="Foster-Nyarko E."/>
            <person name="Jarju S."/>
            <person name="Secka A."/>
            <person name="Antonio M."/>
            <person name="Oren A."/>
            <person name="Chaudhuri R.R."/>
            <person name="La Ragione R."/>
            <person name="Hildebrand F."/>
            <person name="Pallen M.J."/>
        </authorList>
    </citation>
    <scope>NUCLEOTIDE SEQUENCE</scope>
    <source>
        <strain evidence="9">G3-8215</strain>
    </source>
</reference>
<organism evidence="9 10">
    <name type="scientific">Candidatus Cryptobacteroides avicola</name>
    <dbReference type="NCBI Taxonomy" id="2840757"/>
    <lineage>
        <taxon>Bacteria</taxon>
        <taxon>Pseudomonadati</taxon>
        <taxon>Bacteroidota</taxon>
        <taxon>Bacteroidia</taxon>
        <taxon>Bacteroidales</taxon>
        <taxon>Candidatus Cryptobacteroides</taxon>
    </lineage>
</organism>
<dbReference type="Pfam" id="PF03825">
    <property type="entry name" value="Nuc_H_symport"/>
    <property type="match status" value="1"/>
</dbReference>
<accession>A0A940DQE0</accession>
<evidence type="ECO:0000256" key="5">
    <source>
        <dbReference type="ARBA" id="ARBA00022989"/>
    </source>
</evidence>
<gene>
    <name evidence="9" type="ORF">IAB75_03720</name>
</gene>
<keyword evidence="3" id="KW-1003">Cell membrane</keyword>
<evidence type="ECO:0000256" key="2">
    <source>
        <dbReference type="ARBA" id="ARBA00022448"/>
    </source>
</evidence>
<comment type="caution">
    <text evidence="9">The sequence shown here is derived from an EMBL/GenBank/DDBJ whole genome shotgun (WGS) entry which is preliminary data.</text>
</comment>
<feature type="transmembrane region" description="Helical" evidence="7">
    <location>
        <begin position="402"/>
        <end position="423"/>
    </location>
</feature>
<feature type="transmembrane region" description="Helical" evidence="7">
    <location>
        <begin position="72"/>
        <end position="90"/>
    </location>
</feature>
<keyword evidence="6 7" id="KW-0472">Membrane</keyword>
<dbReference type="Proteomes" id="UP000725002">
    <property type="component" value="Unassembled WGS sequence"/>
</dbReference>
<evidence type="ECO:0000256" key="6">
    <source>
        <dbReference type="ARBA" id="ARBA00023136"/>
    </source>
</evidence>
<dbReference type="InterPro" id="IPR036259">
    <property type="entry name" value="MFS_trans_sf"/>
</dbReference>
<feature type="transmembrane region" description="Helical" evidence="7">
    <location>
        <begin position="296"/>
        <end position="315"/>
    </location>
</feature>
<feature type="transmembrane region" description="Helical" evidence="7">
    <location>
        <begin position="41"/>
        <end position="63"/>
    </location>
</feature>
<feature type="domain" description="Major facilitator superfamily (MFS) profile" evidence="8">
    <location>
        <begin position="223"/>
        <end position="433"/>
    </location>
</feature>
<dbReference type="GO" id="GO:0015212">
    <property type="term" value="F:cytidine transmembrane transporter activity"/>
    <property type="evidence" value="ECO:0007669"/>
    <property type="project" value="TreeGrafter"/>
</dbReference>
<feature type="transmembrane region" description="Helical" evidence="7">
    <location>
        <begin position="224"/>
        <end position="249"/>
    </location>
</feature>
<dbReference type="SUPFAM" id="SSF103473">
    <property type="entry name" value="MFS general substrate transporter"/>
    <property type="match status" value="2"/>
</dbReference>
<protein>
    <submittedName>
        <fullName evidence="9">MFS transporter</fullName>
    </submittedName>
</protein>
<keyword evidence="4 7" id="KW-0812">Transmembrane</keyword>
<dbReference type="EMBL" id="JADILV010000024">
    <property type="protein sequence ID" value="MBO8483207.1"/>
    <property type="molecule type" value="Genomic_DNA"/>
</dbReference>
<feature type="transmembrane region" description="Helical" evidence="7">
    <location>
        <begin position="102"/>
        <end position="129"/>
    </location>
</feature>
<feature type="transmembrane region" description="Helical" evidence="7">
    <location>
        <begin position="269"/>
        <end position="289"/>
    </location>
</feature>
<evidence type="ECO:0000259" key="8">
    <source>
        <dbReference type="PROSITE" id="PS50850"/>
    </source>
</evidence>
<evidence type="ECO:0000256" key="3">
    <source>
        <dbReference type="ARBA" id="ARBA00022475"/>
    </source>
</evidence>
<dbReference type="PROSITE" id="PS50850">
    <property type="entry name" value="MFS"/>
    <property type="match status" value="1"/>
</dbReference>
<evidence type="ECO:0000256" key="4">
    <source>
        <dbReference type="ARBA" id="ARBA00022692"/>
    </source>
</evidence>
<feature type="transmembrane region" description="Helical" evidence="7">
    <location>
        <begin position="141"/>
        <end position="161"/>
    </location>
</feature>
<evidence type="ECO:0000256" key="7">
    <source>
        <dbReference type="SAM" id="Phobius"/>
    </source>
</evidence>